<proteinExistence type="predicted"/>
<dbReference type="EMBL" id="CP000806">
    <property type="protein sequence ID" value="ACB52814.1"/>
    <property type="molecule type" value="Genomic_DNA"/>
</dbReference>
<dbReference type="HOGENOM" id="CLU_032903_6_0_3"/>
<gene>
    <name evidence="1" type="ordered locus">cce_3466</name>
</gene>
<accession>B1WZ50</accession>
<dbReference type="KEGG" id="cyt:cce_3466"/>
<dbReference type="Proteomes" id="UP000001203">
    <property type="component" value="Chromosome circular"/>
</dbReference>
<dbReference type="OrthoDB" id="443538at2"/>
<reference evidence="1 2" key="1">
    <citation type="journal article" date="2008" name="Proc. Natl. Acad. Sci. U.S.A.">
        <title>The genome of Cyanothece 51142, a unicellular diazotrophic cyanobacterium important in the marine nitrogen cycle.</title>
        <authorList>
            <person name="Welsh E.A."/>
            <person name="Liberton M."/>
            <person name="Stoeckel J."/>
            <person name="Loh T."/>
            <person name="Elvitigala T."/>
            <person name="Wang C."/>
            <person name="Wollam A."/>
            <person name="Fulton R.S."/>
            <person name="Clifton S.W."/>
            <person name="Jacobs J.M."/>
            <person name="Aurora R."/>
            <person name="Ghosh B.K."/>
            <person name="Sherman L.A."/>
            <person name="Smith R.D."/>
            <person name="Wilson R.K."/>
            <person name="Pakrasi H.B."/>
        </authorList>
    </citation>
    <scope>NUCLEOTIDE SEQUENCE [LARGE SCALE GENOMIC DNA]</scope>
    <source>
        <strain evidence="2">ATCC 51142 / BH68</strain>
    </source>
</reference>
<evidence type="ECO:0000313" key="1">
    <source>
        <dbReference type="EMBL" id="ACB52814.1"/>
    </source>
</evidence>
<dbReference type="AlphaFoldDB" id="B1WZ50"/>
<sequence>MKTYQFKLYQHKRNKHLHSAINASSNIYNHCIALHKRYYRLFDKHLNKNPLMKHIAKLRKKNEYWLLVGSQAVQDIIQRIDKAYQLFFKHNKKGVRPPNFKKRIKYKSFTLKQAGYKFLEGNRLKLGKRIYKFWKSREIKGTIKTVTIKRNPLGEIFIFVVTDFVDHQVSIMTGKSAGFDFGLKVFLTCSNNERYWVCPSCHTKHGRDSNSSINILRVGASTLRVGDVSLSQTAISA</sequence>
<organism evidence="1 2">
    <name type="scientific">Crocosphaera subtropica (strain ATCC 51142 / BH68)</name>
    <name type="common">Cyanothece sp. (strain ATCC 51142)</name>
    <dbReference type="NCBI Taxonomy" id="43989"/>
    <lineage>
        <taxon>Bacteria</taxon>
        <taxon>Bacillati</taxon>
        <taxon>Cyanobacteriota</taxon>
        <taxon>Cyanophyceae</taxon>
        <taxon>Oscillatoriophycideae</taxon>
        <taxon>Chroococcales</taxon>
        <taxon>Aphanothecaceae</taxon>
        <taxon>Crocosphaera</taxon>
        <taxon>Crocosphaera subtropica</taxon>
    </lineage>
</organism>
<dbReference type="STRING" id="43989.cce_3466"/>
<keyword evidence="2" id="KW-1185">Reference proteome</keyword>
<evidence type="ECO:0000313" key="2">
    <source>
        <dbReference type="Proteomes" id="UP000001203"/>
    </source>
</evidence>
<name>B1WZ50_CROS5</name>
<dbReference type="eggNOG" id="COG0675">
    <property type="taxonomic scope" value="Bacteria"/>
</dbReference>
<protein>
    <submittedName>
        <fullName evidence="1">Transposase</fullName>
    </submittedName>
</protein>
<dbReference type="RefSeq" id="WP_009545365.1">
    <property type="nucleotide sequence ID" value="NC_010546.1"/>
</dbReference>